<dbReference type="InterPro" id="IPR036490">
    <property type="entry name" value="ThsB_TIR-like_sf"/>
</dbReference>
<dbReference type="SUPFAM" id="SSF52206">
    <property type="entry name" value="Hypothetical protein MTH538"/>
    <property type="match status" value="1"/>
</dbReference>
<accession>A0A1V3L3S6</accession>
<proteinExistence type="predicted"/>
<dbReference type="RefSeq" id="WP_077476504.1">
    <property type="nucleotide sequence ID" value="NZ_MLAH01000045.1"/>
</dbReference>
<reference evidence="2 3" key="1">
    <citation type="submission" date="2016-10" db="EMBL/GenBank/DDBJ databases">
        <title>Rodentibacter gen. nov. and new species.</title>
        <authorList>
            <person name="Christensen H."/>
        </authorList>
    </citation>
    <scope>NUCLEOTIDE SEQUENCE [LARGE SCALE GENOMIC DNA]</scope>
    <source>
        <strain evidence="2 3">Ppn157</strain>
    </source>
</reference>
<dbReference type="EMBL" id="MLAH01000045">
    <property type="protein sequence ID" value="OOF84461.1"/>
    <property type="molecule type" value="Genomic_DNA"/>
</dbReference>
<evidence type="ECO:0000313" key="2">
    <source>
        <dbReference type="EMBL" id="OOF84461.1"/>
    </source>
</evidence>
<evidence type="ECO:0000259" key="1">
    <source>
        <dbReference type="Pfam" id="PF08937"/>
    </source>
</evidence>
<dbReference type="AlphaFoldDB" id="A0A1V3L3S6"/>
<feature type="domain" description="Thoeris protein ThsB TIR-like" evidence="1">
    <location>
        <begin position="7"/>
        <end position="102"/>
    </location>
</feature>
<organism evidence="2 3">
    <name type="scientific">Rodentibacter ratti</name>
    <dbReference type="NCBI Taxonomy" id="1906745"/>
    <lineage>
        <taxon>Bacteria</taxon>
        <taxon>Pseudomonadati</taxon>
        <taxon>Pseudomonadota</taxon>
        <taxon>Gammaproteobacteria</taxon>
        <taxon>Pasteurellales</taxon>
        <taxon>Pasteurellaceae</taxon>
        <taxon>Rodentibacter</taxon>
    </lineage>
</organism>
<dbReference type="Gene3D" id="3.40.50.11200">
    <property type="match status" value="1"/>
</dbReference>
<comment type="caution">
    <text evidence="2">The sequence shown here is derived from an EMBL/GenBank/DDBJ whole genome shotgun (WGS) entry which is preliminary data.</text>
</comment>
<gene>
    <name evidence="2" type="ORF">BKG93_07545</name>
</gene>
<evidence type="ECO:0000313" key="3">
    <source>
        <dbReference type="Proteomes" id="UP000189549"/>
    </source>
</evidence>
<sequence length="158" mass="18307">MGLPRTFVGFSSTDIHYYRLMCAWKNNSRIDFNFVDCQLAQEINSENESYIKKQCRERINMAGTFISLIGQDTKSKHKYVRWELEVALEKGCRIIGVNLDGSRYMNPNTCPKIIQDIGAIFVPFSPQIIAYALDNYQMHDGGSWHYKDSVYQNLGYKI</sequence>
<dbReference type="Proteomes" id="UP000189549">
    <property type="component" value="Unassembled WGS sequence"/>
</dbReference>
<protein>
    <recommendedName>
        <fullName evidence="1">Thoeris protein ThsB TIR-like domain-containing protein</fullName>
    </recommendedName>
</protein>
<name>A0A1V3L3S6_9PAST</name>
<dbReference type="Pfam" id="PF08937">
    <property type="entry name" value="ThsB_TIR"/>
    <property type="match status" value="1"/>
</dbReference>
<dbReference type="InterPro" id="IPR015032">
    <property type="entry name" value="ThsB__TIR-like_domain"/>
</dbReference>